<evidence type="ECO:0000313" key="2">
    <source>
        <dbReference type="EMBL" id="MBP2026875.1"/>
    </source>
</evidence>
<dbReference type="EC" id="3.5.99.10" evidence="2"/>
<dbReference type="NCBIfam" id="TIGR00004">
    <property type="entry name" value="Rid family detoxifying hydrolase"/>
    <property type="match status" value="1"/>
</dbReference>
<comment type="similarity">
    <text evidence="1">Belongs to the RutC family.</text>
</comment>
<dbReference type="InterPro" id="IPR019897">
    <property type="entry name" value="RidA_CS"/>
</dbReference>
<name>A0ABS4KGF7_9FIRM</name>
<keyword evidence="2" id="KW-0378">Hydrolase</keyword>
<evidence type="ECO:0000256" key="1">
    <source>
        <dbReference type="ARBA" id="ARBA00010552"/>
    </source>
</evidence>
<dbReference type="InterPro" id="IPR006175">
    <property type="entry name" value="YjgF/YER057c/UK114"/>
</dbReference>
<proteinExistence type="inferred from homology"/>
<dbReference type="Pfam" id="PF01042">
    <property type="entry name" value="Ribonuc_L-PSP"/>
    <property type="match status" value="1"/>
</dbReference>
<dbReference type="CDD" id="cd00448">
    <property type="entry name" value="YjgF_YER057c_UK114_family"/>
    <property type="match status" value="1"/>
</dbReference>
<dbReference type="PROSITE" id="PS01094">
    <property type="entry name" value="UPF0076"/>
    <property type="match status" value="1"/>
</dbReference>
<dbReference type="RefSeq" id="WP_209659326.1">
    <property type="nucleotide sequence ID" value="NZ_JAGGLI010000005.1"/>
</dbReference>
<dbReference type="SUPFAM" id="SSF55298">
    <property type="entry name" value="YjgF-like"/>
    <property type="match status" value="1"/>
</dbReference>
<dbReference type="Proteomes" id="UP001314903">
    <property type="component" value="Unassembled WGS sequence"/>
</dbReference>
<reference evidence="2 3" key="1">
    <citation type="submission" date="2021-03" db="EMBL/GenBank/DDBJ databases">
        <title>Genomic Encyclopedia of Type Strains, Phase IV (KMG-IV): sequencing the most valuable type-strain genomes for metagenomic binning, comparative biology and taxonomic classification.</title>
        <authorList>
            <person name="Goeker M."/>
        </authorList>
    </citation>
    <scope>NUCLEOTIDE SEQUENCE [LARGE SCALE GENOMIC DNA]</scope>
    <source>
        <strain evidence="2 3">DSM 27512</strain>
    </source>
</reference>
<dbReference type="InterPro" id="IPR006056">
    <property type="entry name" value="RidA"/>
</dbReference>
<dbReference type="GO" id="GO:0120241">
    <property type="term" value="F:2-iminobutanoate/2-iminopropanoate deaminase"/>
    <property type="evidence" value="ECO:0007669"/>
    <property type="project" value="UniProtKB-EC"/>
</dbReference>
<protein>
    <submittedName>
        <fullName evidence="2">2-iminobutanoate/2-iminopropanoate deaminase</fullName>
        <ecNumber evidence="2">3.5.99.10</ecNumber>
    </submittedName>
</protein>
<accession>A0ABS4KGF7</accession>
<dbReference type="Gene3D" id="3.30.1330.40">
    <property type="entry name" value="RutC-like"/>
    <property type="match status" value="1"/>
</dbReference>
<dbReference type="PANTHER" id="PTHR11803">
    <property type="entry name" value="2-IMINOBUTANOATE/2-IMINOPROPANOATE DEAMINASE RIDA"/>
    <property type="match status" value="1"/>
</dbReference>
<gene>
    <name evidence="2" type="ORF">J2Z35_000667</name>
</gene>
<comment type="caution">
    <text evidence="2">The sequence shown here is derived from an EMBL/GenBank/DDBJ whole genome shotgun (WGS) entry which is preliminary data.</text>
</comment>
<evidence type="ECO:0000313" key="3">
    <source>
        <dbReference type="Proteomes" id="UP001314903"/>
    </source>
</evidence>
<keyword evidence="3" id="KW-1185">Reference proteome</keyword>
<dbReference type="EMBL" id="JAGGLI010000005">
    <property type="protein sequence ID" value="MBP2026875.1"/>
    <property type="molecule type" value="Genomic_DNA"/>
</dbReference>
<dbReference type="InterPro" id="IPR035959">
    <property type="entry name" value="RutC-like_sf"/>
</dbReference>
<sequence length="125" mass="13596">MNKKIISTEKAPGAIGPYSQAVRIGDMIYTSGQIPMNPSTGEMVTEIKAATKQCLENVKAILEVEGAQMSNIIKTTVFLQDMNDFVAMNEVYASYFPQNPPARSAVQVSKLPKDSIVEIEVIASL</sequence>
<dbReference type="PANTHER" id="PTHR11803:SF39">
    <property type="entry name" value="2-IMINOBUTANOATE_2-IMINOPROPANOATE DEAMINASE"/>
    <property type="match status" value="1"/>
</dbReference>
<organism evidence="2 3">
    <name type="scientific">Acetoanaerobium pronyense</name>
    <dbReference type="NCBI Taxonomy" id="1482736"/>
    <lineage>
        <taxon>Bacteria</taxon>
        <taxon>Bacillati</taxon>
        <taxon>Bacillota</taxon>
        <taxon>Clostridia</taxon>
        <taxon>Peptostreptococcales</taxon>
        <taxon>Filifactoraceae</taxon>
        <taxon>Acetoanaerobium</taxon>
    </lineage>
</organism>